<dbReference type="PANTHER" id="PTHR12526">
    <property type="entry name" value="GLYCOSYLTRANSFERASE"/>
    <property type="match status" value="1"/>
</dbReference>
<dbReference type="SUPFAM" id="SSF53756">
    <property type="entry name" value="UDP-Glycosyltransferase/glycogen phosphorylase"/>
    <property type="match status" value="1"/>
</dbReference>
<gene>
    <name evidence="4" type="ORF">DIT97_21850</name>
</gene>
<feature type="domain" description="Glycosyltransferase subfamily 4-like N-terminal" evidence="3">
    <location>
        <begin position="19"/>
        <end position="174"/>
    </location>
</feature>
<comment type="caution">
    <text evidence="4">The sequence shown here is derived from an EMBL/GenBank/DDBJ whole genome shotgun (WGS) entry which is preliminary data.</text>
</comment>
<protein>
    <submittedName>
        <fullName evidence="4">Glycosyltransferase</fullName>
    </submittedName>
</protein>
<organism evidence="4 5">
    <name type="scientific">Gimesia maris</name>
    <dbReference type="NCBI Taxonomy" id="122"/>
    <lineage>
        <taxon>Bacteria</taxon>
        <taxon>Pseudomonadati</taxon>
        <taxon>Planctomycetota</taxon>
        <taxon>Planctomycetia</taxon>
        <taxon>Planctomycetales</taxon>
        <taxon>Planctomycetaceae</taxon>
        <taxon>Gimesia</taxon>
    </lineage>
</organism>
<keyword evidence="2 4" id="KW-0808">Transferase</keyword>
<evidence type="ECO:0000259" key="3">
    <source>
        <dbReference type="Pfam" id="PF13439"/>
    </source>
</evidence>
<keyword evidence="1" id="KW-0328">Glycosyltransferase</keyword>
<proteinExistence type="predicted"/>
<dbReference type="EMBL" id="DQAY01000132">
    <property type="protein sequence ID" value="HCO25534.1"/>
    <property type="molecule type" value="Genomic_DNA"/>
</dbReference>
<dbReference type="PANTHER" id="PTHR12526:SF510">
    <property type="entry name" value="D-INOSITOL 3-PHOSPHATE GLYCOSYLTRANSFERASE"/>
    <property type="match status" value="1"/>
</dbReference>
<name>A0A3D3R9I4_9PLAN</name>
<dbReference type="InterPro" id="IPR028098">
    <property type="entry name" value="Glyco_trans_4-like_N"/>
</dbReference>
<dbReference type="Gene3D" id="3.40.50.2000">
    <property type="entry name" value="Glycogen Phosphorylase B"/>
    <property type="match status" value="2"/>
</dbReference>
<evidence type="ECO:0000313" key="5">
    <source>
        <dbReference type="Proteomes" id="UP000263642"/>
    </source>
</evidence>
<dbReference type="Pfam" id="PF13439">
    <property type="entry name" value="Glyco_transf_4"/>
    <property type="match status" value="1"/>
</dbReference>
<dbReference type="GO" id="GO:0016757">
    <property type="term" value="F:glycosyltransferase activity"/>
    <property type="evidence" value="ECO:0007669"/>
    <property type="project" value="UniProtKB-KW"/>
</dbReference>
<evidence type="ECO:0000313" key="4">
    <source>
        <dbReference type="EMBL" id="HCO25534.1"/>
    </source>
</evidence>
<sequence length="373" mass="40981">MADQTRPVPIAFCITGLQPGGAERALVQIVTRLNRERWAPVVYSLTGAGPLVERLDAAGIPTEILEVQSTWNVRIIWKLARKLKSQKPLLLQTFLFHANLAGRLAGKLAGIPHIVSGIRVSEKRKNGHLLLDRFTNRLVELNICVSQSVADFSIQQGKLQASKVTVIPNGVDFELFDEAEPLDLSPWGIPAGAKVVLFAGRLDPQKAPHDLLTAFEPFAQEADDFHLLFVGEGPLKAELQQKAGTLTCADRIHFSGWQAQVPQLMRAATCLVLPSLWEGMPNVVLEAMASGLPVISTRVDGVSELIQDGEQGTLVATGRPAEIQQALRKLSTQPARFIEMAETAQDLVKNEFTWDSIADRYDQIYAQMLSLED</sequence>
<dbReference type="Pfam" id="PF13692">
    <property type="entry name" value="Glyco_trans_1_4"/>
    <property type="match status" value="1"/>
</dbReference>
<accession>A0A3D3R9I4</accession>
<evidence type="ECO:0000256" key="2">
    <source>
        <dbReference type="ARBA" id="ARBA00022679"/>
    </source>
</evidence>
<dbReference type="Proteomes" id="UP000263642">
    <property type="component" value="Unassembled WGS sequence"/>
</dbReference>
<reference evidence="4 5" key="1">
    <citation type="journal article" date="2018" name="Nat. Biotechnol.">
        <title>A standardized bacterial taxonomy based on genome phylogeny substantially revises the tree of life.</title>
        <authorList>
            <person name="Parks D.H."/>
            <person name="Chuvochina M."/>
            <person name="Waite D.W."/>
            <person name="Rinke C."/>
            <person name="Skarshewski A."/>
            <person name="Chaumeil P.A."/>
            <person name="Hugenholtz P."/>
        </authorList>
    </citation>
    <scope>NUCLEOTIDE SEQUENCE [LARGE SCALE GENOMIC DNA]</scope>
    <source>
        <strain evidence="4">UBA9375</strain>
    </source>
</reference>
<dbReference type="AlphaFoldDB" id="A0A3D3R9I4"/>
<evidence type="ECO:0000256" key="1">
    <source>
        <dbReference type="ARBA" id="ARBA00022676"/>
    </source>
</evidence>